<sequence>MTPVPPNPCHDSMQPSAFSMNDFLIPSLHRVENTHVEVNSQDRELALFQPPTPAGHIATIGTTSALMTQYRPTCPLWGSLKTTMVALVLYGLAKPCNAAAEGGVRERGQTGKRAEEGGLSTSNAPQRQHVRRHGETIMPHSDPPIYSPAGTAEIAVEVPDYRILASGDIPGSPERGNGSISLPTLDVSFLHQHALTKGPGPLALAGNKKNLYAMTAEALLAFSVDPGSGTMEQIQDLQNGVVDRNGKTVEYFTGLTALALSPDEENVYTVGTSMMPGVGGITVLKRDARGELALVQQLRVDQRKGIVDVEGMIGANSVAPSPDGRFIYVSSGGYYRDHHLLVFDREPVAGRLSLLQSIDIYNTSAARVLPSTLAVAPDGKHVYVIGDNFAISTSAIMVYAVGEDGALELKQEAGPFRSALLTSASFAPSGEFLYCTATFGINLVWVFRREPDGQLTTVIDPALNPGGMDVPPTQGSYSSAVAVQHSVLGPLLLVSVEKENLVHVALRVEEREGRLAYLGAVGGAGGEGGLKRPDSMAWDAENSVLFVSESGDNAIAAFRLS</sequence>
<dbReference type="OrthoDB" id="10292140at2759"/>
<organism evidence="2 3">
    <name type="scientific">Nannochloropsis gaditana</name>
    <dbReference type="NCBI Taxonomy" id="72520"/>
    <lineage>
        <taxon>Eukaryota</taxon>
        <taxon>Sar</taxon>
        <taxon>Stramenopiles</taxon>
        <taxon>Ochrophyta</taxon>
        <taxon>Eustigmatophyceae</taxon>
        <taxon>Eustigmatales</taxon>
        <taxon>Monodopsidaceae</taxon>
        <taxon>Nannochloropsis</taxon>
    </lineage>
</organism>
<name>W7T9Y3_9STRA</name>
<feature type="compositionally biased region" description="Basic and acidic residues" evidence="1">
    <location>
        <begin position="103"/>
        <end position="116"/>
    </location>
</feature>
<gene>
    <name evidence="2" type="ORF">Naga_100484g1</name>
</gene>
<reference evidence="2 3" key="1">
    <citation type="journal article" date="2014" name="Mol. Plant">
        <title>Chromosome Scale Genome Assembly and Transcriptome Profiling of Nannochloropsis gaditana in Nitrogen Depletion.</title>
        <authorList>
            <person name="Corteggiani Carpinelli E."/>
            <person name="Telatin A."/>
            <person name="Vitulo N."/>
            <person name="Forcato C."/>
            <person name="D'Angelo M."/>
            <person name="Schiavon R."/>
            <person name="Vezzi A."/>
            <person name="Giacometti G.M."/>
            <person name="Morosinotto T."/>
            <person name="Valle G."/>
        </authorList>
    </citation>
    <scope>NUCLEOTIDE SEQUENCE [LARGE SCALE GENOMIC DNA]</scope>
    <source>
        <strain evidence="2 3">B-31</strain>
    </source>
</reference>
<evidence type="ECO:0000313" key="2">
    <source>
        <dbReference type="EMBL" id="EWM23177.1"/>
    </source>
</evidence>
<keyword evidence="3" id="KW-1185">Reference proteome</keyword>
<dbReference type="EMBL" id="AZIL01001815">
    <property type="protein sequence ID" value="EWM23177.1"/>
    <property type="molecule type" value="Genomic_DNA"/>
</dbReference>
<protein>
    <submittedName>
        <fullName evidence="2">Ig family protein</fullName>
    </submittedName>
</protein>
<evidence type="ECO:0000256" key="1">
    <source>
        <dbReference type="SAM" id="MobiDB-lite"/>
    </source>
</evidence>
<feature type="region of interest" description="Disordered" evidence="1">
    <location>
        <begin position="100"/>
        <end position="131"/>
    </location>
</feature>
<dbReference type="Gene3D" id="2.130.10.10">
    <property type="entry name" value="YVTN repeat-like/Quinoprotein amine dehydrogenase"/>
    <property type="match status" value="2"/>
</dbReference>
<evidence type="ECO:0000313" key="3">
    <source>
        <dbReference type="Proteomes" id="UP000019335"/>
    </source>
</evidence>
<proteinExistence type="predicted"/>
<dbReference type="Pfam" id="PF10282">
    <property type="entry name" value="Lactonase"/>
    <property type="match status" value="1"/>
</dbReference>
<dbReference type="InterPro" id="IPR019405">
    <property type="entry name" value="Lactonase_7-beta_prop"/>
</dbReference>
<dbReference type="InterPro" id="IPR015943">
    <property type="entry name" value="WD40/YVTN_repeat-like_dom_sf"/>
</dbReference>
<dbReference type="Proteomes" id="UP000019335">
    <property type="component" value="Chromosome 18"/>
</dbReference>
<dbReference type="SUPFAM" id="SSF75011">
    <property type="entry name" value="3-carboxy-cis,cis-mucoante lactonizing enzyme"/>
    <property type="match status" value="1"/>
</dbReference>
<accession>W7T9Y3</accession>
<dbReference type="AlphaFoldDB" id="W7T9Y3"/>
<comment type="caution">
    <text evidence="2">The sequence shown here is derived from an EMBL/GenBank/DDBJ whole genome shotgun (WGS) entry which is preliminary data.</text>
</comment>